<gene>
    <name evidence="1" type="ORF">K3T81_05180</name>
</gene>
<accession>A0AAW5B136</accession>
<keyword evidence="2" id="KW-1185">Reference proteome</keyword>
<dbReference type="AlphaFoldDB" id="A0AAW5B136"/>
<name>A0AAW5B136_9BACI</name>
<dbReference type="RefSeq" id="WP_238018668.1">
    <property type="nucleotide sequence ID" value="NZ_JAIFZM010000003.1"/>
</dbReference>
<organism evidence="1 2">
    <name type="scientific">Oceanobacillus jordanicus</name>
    <dbReference type="NCBI Taxonomy" id="2867266"/>
    <lineage>
        <taxon>Bacteria</taxon>
        <taxon>Bacillati</taxon>
        <taxon>Bacillota</taxon>
        <taxon>Bacilli</taxon>
        <taxon>Bacillales</taxon>
        <taxon>Bacillaceae</taxon>
        <taxon>Oceanobacillus</taxon>
    </lineage>
</organism>
<sequence length="197" mass="22992">MESNIEIYEKESQKFNPYIHLISRIKEIEEALPYGAEVASKWRDVFAQSLTTKTYPVMHPIGKETFSLYIKFPTGIFEFNLDIDGATLLIKEEGFLPETISPEKIIKAVDQGNINKDPKLIKPNHKNPVMILQSKYLTDNKMYCINGNHRIFEAYRNNDNQIEVFLFKDLDFVPFIYDALSKAIYLIEIDFMNIVKR</sequence>
<evidence type="ECO:0008006" key="3">
    <source>
        <dbReference type="Google" id="ProtNLM"/>
    </source>
</evidence>
<dbReference type="EMBL" id="JAIFZM010000003">
    <property type="protein sequence ID" value="MCG3418540.1"/>
    <property type="molecule type" value="Genomic_DNA"/>
</dbReference>
<dbReference type="Proteomes" id="UP001199631">
    <property type="component" value="Unassembled WGS sequence"/>
</dbReference>
<evidence type="ECO:0000313" key="1">
    <source>
        <dbReference type="EMBL" id="MCG3418540.1"/>
    </source>
</evidence>
<reference evidence="1 2" key="1">
    <citation type="journal article" date="2022" name="Evol. Bioinform. Online">
        <title>Draft Genome Sequence of Oceanobacillus jordanicus Strain GSFE11, a Halotolerant Plant Growth-Promoting Bacterial Endophyte Isolated From the Jordan Valley.</title>
        <authorList>
            <person name="Alhindi T."/>
            <person name="Albdaiwi R."/>
        </authorList>
    </citation>
    <scope>NUCLEOTIDE SEQUENCE [LARGE SCALE GENOMIC DNA]</scope>
    <source>
        <strain evidence="1 2">GSFE11</strain>
    </source>
</reference>
<evidence type="ECO:0000313" key="2">
    <source>
        <dbReference type="Proteomes" id="UP001199631"/>
    </source>
</evidence>
<proteinExistence type="predicted"/>
<comment type="caution">
    <text evidence="1">The sequence shown here is derived from an EMBL/GenBank/DDBJ whole genome shotgun (WGS) entry which is preliminary data.</text>
</comment>
<protein>
    <recommendedName>
        <fullName evidence="3">ParB/Sulfiredoxin domain-containing protein</fullName>
    </recommendedName>
</protein>